<organism evidence="1 2">
    <name type="scientific">Brevibacillus centrosporus</name>
    <dbReference type="NCBI Taxonomy" id="54910"/>
    <lineage>
        <taxon>Bacteria</taxon>
        <taxon>Bacillati</taxon>
        <taxon>Bacillota</taxon>
        <taxon>Bacilli</taxon>
        <taxon>Bacillales</taxon>
        <taxon>Paenibacillaceae</taxon>
        <taxon>Brevibacillus</taxon>
    </lineage>
</organism>
<keyword evidence="2" id="KW-1185">Reference proteome</keyword>
<evidence type="ECO:0008006" key="3">
    <source>
        <dbReference type="Google" id="ProtNLM"/>
    </source>
</evidence>
<reference evidence="2" key="1">
    <citation type="submission" date="2016-10" db="EMBL/GenBank/DDBJ databases">
        <authorList>
            <person name="Varghese N."/>
            <person name="Submissions S."/>
        </authorList>
    </citation>
    <scope>NUCLEOTIDE SEQUENCE [LARGE SCALE GENOMIC DNA]</scope>
    <source>
        <strain evidence="2">OK042</strain>
    </source>
</reference>
<protein>
    <recommendedName>
        <fullName evidence="3">Methyl-accepting chemotaxis protein (MCP) signalling domain-containing protein</fullName>
    </recommendedName>
</protein>
<dbReference type="STRING" id="1884381.SAMN05518846_108184"/>
<dbReference type="Proteomes" id="UP000198915">
    <property type="component" value="Unassembled WGS sequence"/>
</dbReference>
<proteinExistence type="predicted"/>
<dbReference type="EMBL" id="FORT01000008">
    <property type="protein sequence ID" value="SFK07938.1"/>
    <property type="molecule type" value="Genomic_DNA"/>
</dbReference>
<dbReference type="Gene3D" id="1.10.287.950">
    <property type="entry name" value="Methyl-accepting chemotaxis protein"/>
    <property type="match status" value="1"/>
</dbReference>
<sequence length="111" mass="12190">MQRLKQHVLVSRGGVSSASESFQQILIAVQDVSHQVNRMNEAAQTIHRDTEKLVGNSDRIAKLAETAAHDTQEVAAASQEQTATTEEMSAAAENLAQMAERLSEQIKRFTI</sequence>
<evidence type="ECO:0000313" key="2">
    <source>
        <dbReference type="Proteomes" id="UP000198915"/>
    </source>
</evidence>
<dbReference type="SUPFAM" id="SSF58104">
    <property type="entry name" value="Methyl-accepting chemotaxis protein (MCP) signaling domain"/>
    <property type="match status" value="1"/>
</dbReference>
<gene>
    <name evidence="1" type="ORF">SAMN05518846_108184</name>
</gene>
<evidence type="ECO:0000313" key="1">
    <source>
        <dbReference type="EMBL" id="SFK07938.1"/>
    </source>
</evidence>
<dbReference type="AlphaFoldDB" id="A0A1I3WK76"/>
<accession>A0A1I3WK76</accession>
<name>A0A1I3WK76_9BACL</name>